<feature type="region of interest" description="Disordered" evidence="2">
    <location>
        <begin position="234"/>
        <end position="262"/>
    </location>
</feature>
<dbReference type="Proteomes" id="UP000800041">
    <property type="component" value="Unassembled WGS sequence"/>
</dbReference>
<dbReference type="InterPro" id="IPR036910">
    <property type="entry name" value="HMG_box_dom_sf"/>
</dbReference>
<dbReference type="SMART" id="SM00398">
    <property type="entry name" value="HMG"/>
    <property type="match status" value="2"/>
</dbReference>
<feature type="DNA-binding region" description="HMG box" evidence="1">
    <location>
        <begin position="264"/>
        <end position="330"/>
    </location>
</feature>
<feature type="domain" description="HMG box" evidence="3">
    <location>
        <begin position="264"/>
        <end position="330"/>
    </location>
</feature>
<reference evidence="4" key="1">
    <citation type="journal article" date="2020" name="Stud. Mycol.">
        <title>101 Dothideomycetes genomes: a test case for predicting lifestyles and emergence of pathogens.</title>
        <authorList>
            <person name="Haridas S."/>
            <person name="Albert R."/>
            <person name="Binder M."/>
            <person name="Bloem J."/>
            <person name="Labutti K."/>
            <person name="Salamov A."/>
            <person name="Andreopoulos B."/>
            <person name="Baker S."/>
            <person name="Barry K."/>
            <person name="Bills G."/>
            <person name="Bluhm B."/>
            <person name="Cannon C."/>
            <person name="Castanera R."/>
            <person name="Culley D."/>
            <person name="Daum C."/>
            <person name="Ezra D."/>
            <person name="Gonzalez J."/>
            <person name="Henrissat B."/>
            <person name="Kuo A."/>
            <person name="Liang C."/>
            <person name="Lipzen A."/>
            <person name="Lutzoni F."/>
            <person name="Magnuson J."/>
            <person name="Mondo S."/>
            <person name="Nolan M."/>
            <person name="Ohm R."/>
            <person name="Pangilinan J."/>
            <person name="Park H.-J."/>
            <person name="Ramirez L."/>
            <person name="Alfaro M."/>
            <person name="Sun H."/>
            <person name="Tritt A."/>
            <person name="Yoshinaga Y."/>
            <person name="Zwiers L.-H."/>
            <person name="Turgeon B."/>
            <person name="Goodwin S."/>
            <person name="Spatafora J."/>
            <person name="Crous P."/>
            <person name="Grigoriev I."/>
        </authorList>
    </citation>
    <scope>NUCLEOTIDE SEQUENCE</scope>
    <source>
        <strain evidence="4">CBS 113979</strain>
    </source>
</reference>
<dbReference type="GO" id="GO:0003677">
    <property type="term" value="F:DNA binding"/>
    <property type="evidence" value="ECO:0007669"/>
    <property type="project" value="UniProtKB-UniRule"/>
</dbReference>
<dbReference type="GO" id="GO:0005634">
    <property type="term" value="C:nucleus"/>
    <property type="evidence" value="ECO:0007669"/>
    <property type="project" value="UniProtKB-UniRule"/>
</dbReference>
<dbReference type="InterPro" id="IPR009071">
    <property type="entry name" value="HMG_box_dom"/>
</dbReference>
<protein>
    <recommendedName>
        <fullName evidence="3">HMG box domain-containing protein</fullName>
    </recommendedName>
</protein>
<evidence type="ECO:0000256" key="2">
    <source>
        <dbReference type="SAM" id="MobiDB-lite"/>
    </source>
</evidence>
<evidence type="ECO:0000313" key="4">
    <source>
        <dbReference type="EMBL" id="KAF1989244.1"/>
    </source>
</evidence>
<dbReference type="EMBL" id="ML977145">
    <property type="protein sequence ID" value="KAF1989244.1"/>
    <property type="molecule type" value="Genomic_DNA"/>
</dbReference>
<keyword evidence="1" id="KW-0539">Nucleus</keyword>
<evidence type="ECO:0000313" key="5">
    <source>
        <dbReference type="Proteomes" id="UP000800041"/>
    </source>
</evidence>
<dbReference type="PROSITE" id="PS50118">
    <property type="entry name" value="HMG_BOX_2"/>
    <property type="match status" value="1"/>
</dbReference>
<feature type="compositionally biased region" description="Basic residues" evidence="2">
    <location>
        <begin position="234"/>
        <end position="243"/>
    </location>
</feature>
<organism evidence="4 5">
    <name type="scientific">Aulographum hederae CBS 113979</name>
    <dbReference type="NCBI Taxonomy" id="1176131"/>
    <lineage>
        <taxon>Eukaryota</taxon>
        <taxon>Fungi</taxon>
        <taxon>Dikarya</taxon>
        <taxon>Ascomycota</taxon>
        <taxon>Pezizomycotina</taxon>
        <taxon>Dothideomycetes</taxon>
        <taxon>Pleosporomycetidae</taxon>
        <taxon>Aulographales</taxon>
        <taxon>Aulographaceae</taxon>
    </lineage>
</organism>
<gene>
    <name evidence="4" type="ORF">K402DRAFT_390824</name>
</gene>
<feature type="compositionally biased region" description="Basic and acidic residues" evidence="2">
    <location>
        <begin position="124"/>
        <end position="138"/>
    </location>
</feature>
<evidence type="ECO:0000256" key="1">
    <source>
        <dbReference type="PROSITE-ProRule" id="PRU00267"/>
    </source>
</evidence>
<dbReference type="Gene3D" id="1.10.30.10">
    <property type="entry name" value="High mobility group box domain"/>
    <property type="match status" value="2"/>
</dbReference>
<dbReference type="OrthoDB" id="1919336at2759"/>
<feature type="region of interest" description="Disordered" evidence="2">
    <location>
        <begin position="59"/>
        <end position="138"/>
    </location>
</feature>
<dbReference type="AlphaFoldDB" id="A0A6G1H857"/>
<feature type="compositionally biased region" description="Basic residues" evidence="2">
    <location>
        <begin position="96"/>
        <end position="123"/>
    </location>
</feature>
<dbReference type="SUPFAM" id="SSF47095">
    <property type="entry name" value="HMG-box"/>
    <property type="match status" value="2"/>
</dbReference>
<accession>A0A6G1H857</accession>
<evidence type="ECO:0000259" key="3">
    <source>
        <dbReference type="PROSITE" id="PS50118"/>
    </source>
</evidence>
<keyword evidence="1" id="KW-0238">DNA-binding</keyword>
<name>A0A6G1H857_9PEZI</name>
<dbReference type="CDD" id="cd00084">
    <property type="entry name" value="HMG-box_SF"/>
    <property type="match status" value="1"/>
</dbReference>
<proteinExistence type="predicted"/>
<feature type="compositionally biased region" description="Low complexity" evidence="2">
    <location>
        <begin position="59"/>
        <end position="80"/>
    </location>
</feature>
<sequence length="338" mass="37226">MFSRSLLSRLAAEVPTTSTNDLARLSQRFPTLALSSPRLQLLNPRRALSACIARRSISAAAQKTPVKKAPAAKKTTTTKKPAAKKTTKAKTTTKAAAKKKTTTKKAAPKKKAAAKKPAPKKKKVLTERQKALAERKQARDDLKALKEAALEEPKNQPSTAYQIFLGDAIKKSGGGQKLGDVAKVATQDYKNISPAERESLNHTAASAKAANIAAYEKWVLSFTPEQIRLANNARRRLRTKLPKTKSGEKRSGRGLSPIRDPRQVKRPQNAYLMFVQERYQTDDFKGIAFADAAKLLREEFGKLGAADLKKYEDAVAQQLQDYAKNYKSTYGHDPPSKK</sequence>
<keyword evidence="5" id="KW-1185">Reference proteome</keyword>